<gene>
    <name evidence="1" type="primary">orf178</name>
</gene>
<proteinExistence type="predicted"/>
<reference evidence="1" key="1">
    <citation type="journal article" date="2001" name="Nucleic Acids Res.">
        <title>Rapid evolution of the DNA-binding site in LAGLIDADG homing endonucleases.</title>
        <authorList>
            <person name="Lucas P."/>
            <person name="Otis C."/>
            <person name="Mercier J.P."/>
            <person name="Turmel M."/>
            <person name="Lemieux C."/>
        </authorList>
    </citation>
    <scope>NUCLEOTIDE SEQUENCE</scope>
    <source>
        <strain evidence="1">UTEX 1912</strain>
    </source>
</reference>
<dbReference type="GeneID" id="4108775"/>
<geneLocation type="chloroplast" evidence="1"/>
<keyword evidence="1" id="KW-0150">Chloroplast</keyword>
<reference evidence="1" key="3">
    <citation type="journal article" date="2005" name="Mol. Biol. Evol.">
        <title>The chloroplast genome sequence of the green alga Pseudendoclonium akinetum (Ulvophyceae) reveals unusual structural features and new insights into the branching order of chlorophyte lineages.</title>
        <authorList>
            <person name="Pombert J.F."/>
            <person name="Otis C."/>
            <person name="Lemieux C."/>
            <person name="Turmel M."/>
        </authorList>
    </citation>
    <scope>NUCLEOTIDE SEQUENCE</scope>
    <source>
        <strain evidence="1">UTEX 1912</strain>
    </source>
</reference>
<organism evidence="1">
    <name type="scientific">Tupiella akineta</name>
    <name type="common">Green alga</name>
    <name type="synonym">Pseudendoclonium akinetum</name>
    <dbReference type="NCBI Taxonomy" id="160070"/>
    <lineage>
        <taxon>Eukaryota</taxon>
        <taxon>Viridiplantae</taxon>
        <taxon>Chlorophyta</taxon>
        <taxon>core chlorophytes</taxon>
        <taxon>Ulvophyceae</taxon>
        <taxon>OUU clade</taxon>
        <taxon>Ulotrichales</taxon>
        <taxon>Tupiellaceae</taxon>
        <taxon>Tupiella</taxon>
    </lineage>
</organism>
<protein>
    <submittedName>
        <fullName evidence="1">Uncharacterized protein</fullName>
    </submittedName>
</protein>
<dbReference type="RefSeq" id="YP_636259.1">
    <property type="nucleotide sequence ID" value="NC_008114.1"/>
</dbReference>
<reference evidence="1" key="4">
    <citation type="journal article" date="2006" name="BMC Biol.">
        <title>The complete chloroplast DNA sequence of the green alga Oltmannsiellopsis viridis reveals a distinctive quadripartite architecture in the chloroplast genome of early diverging ulvophytes.</title>
        <authorList>
            <person name="Pombert J.F."/>
            <person name="Lemieux C."/>
            <person name="Turmel M."/>
        </authorList>
    </citation>
    <scope>NUCLEOTIDE SEQUENCE</scope>
    <source>
        <strain evidence="1">UTEX 1912</strain>
    </source>
</reference>
<dbReference type="EMBL" id="AY835431">
    <property type="protein sequence ID" value="AAV80681.1"/>
    <property type="molecule type" value="Genomic_DNA"/>
</dbReference>
<dbReference type="AlphaFoldDB" id="Q3ZJ08"/>
<keyword evidence="1" id="KW-0934">Plastid</keyword>
<evidence type="ECO:0000313" key="1">
    <source>
        <dbReference type="EMBL" id="AAV80681.1"/>
    </source>
</evidence>
<accession>Q3ZJ08</accession>
<name>Q3ZJ08_TUPAK</name>
<sequence>MDTQEPRVRYKKTILYIVQGDLNCFLHTPFQSLLQFQTFNEELDFSLPRVGEVDSFQFRRDVRSQNVKNPGQILTHFYTRKIYKCGVSSKKLHEAFEMKSSNNTQSKLCPDNLLQAVHIWFNCLTLTRLVIFLDYLYANLPKLVGQEPLKAVTQIMQHFSENTNNFVNIYSLWGIYNA</sequence>
<reference evidence="1" key="2">
    <citation type="submission" date="2004-11" db="EMBL/GenBank/DDBJ databases">
        <authorList>
            <person name="Pombert J.-F."/>
            <person name="Otis C."/>
            <person name="Lemieux C."/>
            <person name="Turmel M."/>
        </authorList>
    </citation>
    <scope>NUCLEOTIDE SEQUENCE</scope>
    <source>
        <strain evidence="1">UTEX 1912</strain>
    </source>
</reference>